<evidence type="ECO:0000256" key="7">
    <source>
        <dbReference type="RuleBase" id="RU000538"/>
    </source>
</evidence>
<dbReference type="SMART" id="SM00738">
    <property type="entry name" value="NGN"/>
    <property type="match status" value="1"/>
</dbReference>
<dbReference type="GO" id="GO:0032784">
    <property type="term" value="P:regulation of DNA-templated transcription elongation"/>
    <property type="evidence" value="ECO:0007669"/>
    <property type="project" value="InterPro"/>
</dbReference>
<dbReference type="HAMAP" id="MF_00948">
    <property type="entry name" value="NusG"/>
    <property type="match status" value="1"/>
</dbReference>
<dbReference type="InterPro" id="IPR001062">
    <property type="entry name" value="Transcrpt_antiterm_NusG"/>
</dbReference>
<dbReference type="PANTHER" id="PTHR30265">
    <property type="entry name" value="RHO-INTERACTING TRANSCRIPTION TERMINATION FACTOR NUSG"/>
    <property type="match status" value="1"/>
</dbReference>
<dbReference type="AlphaFoldDB" id="A0A133Y316"/>
<evidence type="ECO:0000313" key="11">
    <source>
        <dbReference type="Proteomes" id="UP000070422"/>
    </source>
</evidence>
<dbReference type="InterPro" id="IPR008991">
    <property type="entry name" value="Translation_prot_SH3-like_sf"/>
</dbReference>
<keyword evidence="3 5" id="KW-0805">Transcription regulation</keyword>
<keyword evidence="1 5" id="KW-0806">Transcription termination</keyword>
<name>A0A133Y316_9LACT</name>
<feature type="domain" description="KOW" evidence="9">
    <location>
        <begin position="170"/>
        <end position="197"/>
    </location>
</feature>
<dbReference type="InterPro" id="IPR043425">
    <property type="entry name" value="NusG-like"/>
</dbReference>
<keyword evidence="2 5" id="KW-0889">Transcription antitermination</keyword>
<gene>
    <name evidence="5" type="primary">nusG</name>
    <name evidence="10" type="ORF">HMPREF3187_00506</name>
</gene>
<dbReference type="Proteomes" id="UP000070422">
    <property type="component" value="Unassembled WGS sequence"/>
</dbReference>
<dbReference type="InterPro" id="IPR005824">
    <property type="entry name" value="KOW"/>
</dbReference>
<dbReference type="InterPro" id="IPR036735">
    <property type="entry name" value="NGN_dom_sf"/>
</dbReference>
<sequence>MSRLKALKIILVLTDRYGTMRAESRTFRQAEGFLIWKGEIMATEVEPQKQWYVLHTYSGYENKVKENLESRITSMDMEEFIFRVIVPEEERLQKAKNGEDKIVKVNNFPGYVFVEMIMSDEAWFVVRNTPNVTGFLGSHGQGSKPVPLLPDEVHRLLLSQGISAPKRDINFEVGEYVEVIDGAFLGLEGRVEEVDDEHGKLKLVIEMFGRETVAEVDFDQVDKQNV</sequence>
<dbReference type="SMART" id="SM00739">
    <property type="entry name" value="KOW"/>
    <property type="match status" value="1"/>
</dbReference>
<comment type="caution">
    <text evidence="10">The sequence shown here is derived from an EMBL/GenBank/DDBJ whole genome shotgun (WGS) entry which is preliminary data.</text>
</comment>
<dbReference type="Pfam" id="PF00467">
    <property type="entry name" value="KOW"/>
    <property type="match status" value="1"/>
</dbReference>
<keyword evidence="4 5" id="KW-0804">Transcription</keyword>
<evidence type="ECO:0000256" key="4">
    <source>
        <dbReference type="ARBA" id="ARBA00023163"/>
    </source>
</evidence>
<dbReference type="Pfam" id="PF02357">
    <property type="entry name" value="NusG"/>
    <property type="match status" value="1"/>
</dbReference>
<dbReference type="CDD" id="cd06091">
    <property type="entry name" value="KOW_NusG"/>
    <property type="match status" value="1"/>
</dbReference>
<dbReference type="InterPro" id="IPR006645">
    <property type="entry name" value="NGN-like_dom"/>
</dbReference>
<dbReference type="GO" id="GO:0006353">
    <property type="term" value="P:DNA-templated transcription termination"/>
    <property type="evidence" value="ECO:0007669"/>
    <property type="project" value="UniProtKB-UniRule"/>
</dbReference>
<dbReference type="Gene3D" id="2.30.30.30">
    <property type="match status" value="1"/>
</dbReference>
<dbReference type="NCBIfam" id="TIGR01956">
    <property type="entry name" value="NusG_myco"/>
    <property type="match status" value="1"/>
</dbReference>
<dbReference type="InterPro" id="IPR014722">
    <property type="entry name" value="Rib_uL2_dom2"/>
</dbReference>
<evidence type="ECO:0000256" key="5">
    <source>
        <dbReference type="HAMAP-Rule" id="MF_00948"/>
    </source>
</evidence>
<evidence type="ECO:0000259" key="8">
    <source>
        <dbReference type="SMART" id="SM00738"/>
    </source>
</evidence>
<organism evidence="10 11">
    <name type="scientific">Aerococcus christensenii</name>
    <dbReference type="NCBI Taxonomy" id="87541"/>
    <lineage>
        <taxon>Bacteria</taxon>
        <taxon>Bacillati</taxon>
        <taxon>Bacillota</taxon>
        <taxon>Bacilli</taxon>
        <taxon>Lactobacillales</taxon>
        <taxon>Aerococcaceae</taxon>
        <taxon>Aerococcus</taxon>
    </lineage>
</organism>
<dbReference type="PANTHER" id="PTHR30265:SF2">
    <property type="entry name" value="TRANSCRIPTION TERMINATION_ANTITERMINATION PROTEIN NUSG"/>
    <property type="match status" value="1"/>
</dbReference>
<comment type="similarity">
    <text evidence="5 7">Belongs to the NusG family.</text>
</comment>
<dbReference type="NCBIfam" id="TIGR00922">
    <property type="entry name" value="nusG"/>
    <property type="match status" value="1"/>
</dbReference>
<dbReference type="InterPro" id="IPR010216">
    <property type="entry name" value="Transcrpt_antiterm_NusG_myco"/>
</dbReference>
<proteinExistence type="inferred from homology"/>
<evidence type="ECO:0000256" key="3">
    <source>
        <dbReference type="ARBA" id="ARBA00023015"/>
    </source>
</evidence>
<dbReference type="InterPro" id="IPR047050">
    <property type="entry name" value="NGN"/>
</dbReference>
<evidence type="ECO:0000256" key="2">
    <source>
        <dbReference type="ARBA" id="ARBA00022814"/>
    </source>
</evidence>
<evidence type="ECO:0000313" key="10">
    <source>
        <dbReference type="EMBL" id="KXB37599.1"/>
    </source>
</evidence>
<feature type="domain" description="NusG-like N-terminal" evidence="8">
    <location>
        <begin position="48"/>
        <end position="160"/>
    </location>
</feature>
<evidence type="ECO:0000256" key="1">
    <source>
        <dbReference type="ARBA" id="ARBA00022472"/>
    </source>
</evidence>
<dbReference type="FunFam" id="3.30.70.940:FF:000002">
    <property type="entry name" value="Transcription termination/antitermination protein NusG"/>
    <property type="match status" value="1"/>
</dbReference>
<dbReference type="EMBL" id="LSCQ01000024">
    <property type="protein sequence ID" value="KXB37599.1"/>
    <property type="molecule type" value="Genomic_DNA"/>
</dbReference>
<dbReference type="GO" id="GO:0005829">
    <property type="term" value="C:cytosol"/>
    <property type="evidence" value="ECO:0007669"/>
    <property type="project" value="TreeGrafter"/>
</dbReference>
<protein>
    <recommendedName>
        <fullName evidence="5 6">Transcription termination/antitermination protein NusG</fullName>
    </recommendedName>
</protein>
<evidence type="ECO:0000259" key="9">
    <source>
        <dbReference type="SMART" id="SM00739"/>
    </source>
</evidence>
<dbReference type="CDD" id="cd09891">
    <property type="entry name" value="NGN_Bact_1"/>
    <property type="match status" value="1"/>
</dbReference>
<dbReference type="PATRIC" id="fig|87541.4.peg.508"/>
<evidence type="ECO:0000256" key="6">
    <source>
        <dbReference type="NCBIfam" id="TIGR01956"/>
    </source>
</evidence>
<dbReference type="SUPFAM" id="SSF82679">
    <property type="entry name" value="N-utilization substance G protein NusG, N-terminal domain"/>
    <property type="match status" value="1"/>
</dbReference>
<dbReference type="Gene3D" id="3.30.70.940">
    <property type="entry name" value="NusG, N-terminal domain"/>
    <property type="match status" value="1"/>
</dbReference>
<dbReference type="GO" id="GO:0006354">
    <property type="term" value="P:DNA-templated transcription elongation"/>
    <property type="evidence" value="ECO:0007669"/>
    <property type="project" value="UniProtKB-UniRule"/>
</dbReference>
<dbReference type="STRING" id="87541.AWM71_04050"/>
<dbReference type="PRINTS" id="PR00338">
    <property type="entry name" value="NUSGTNSCPFCT"/>
</dbReference>
<dbReference type="SUPFAM" id="SSF50104">
    <property type="entry name" value="Translation proteins SH3-like domain"/>
    <property type="match status" value="1"/>
</dbReference>
<accession>A0A133Y316</accession>
<comment type="function">
    <text evidence="5 7">Participates in transcription elongation, termination and antitermination.</text>
</comment>
<dbReference type="GO" id="GO:0031564">
    <property type="term" value="P:transcription antitermination"/>
    <property type="evidence" value="ECO:0007669"/>
    <property type="project" value="UniProtKB-UniRule"/>
</dbReference>
<reference evidence="10 11" key="1">
    <citation type="submission" date="2016-01" db="EMBL/GenBank/DDBJ databases">
        <authorList>
            <person name="Oliw E.H."/>
        </authorList>
    </citation>
    <scope>NUCLEOTIDE SEQUENCE [LARGE SCALE GENOMIC DNA]</scope>
    <source>
        <strain evidence="10 11">KA00635</strain>
    </source>
</reference>